<dbReference type="GO" id="GO:0043190">
    <property type="term" value="C:ATP-binding cassette (ABC) transporter complex"/>
    <property type="evidence" value="ECO:0007669"/>
    <property type="project" value="InterPro"/>
</dbReference>
<dbReference type="STRING" id="159449.B4N89_26125"/>
<feature type="signal peptide" evidence="2">
    <location>
        <begin position="1"/>
        <end position="20"/>
    </location>
</feature>
<dbReference type="GO" id="GO:1904680">
    <property type="term" value="F:peptide transmembrane transporter activity"/>
    <property type="evidence" value="ECO:0007669"/>
    <property type="project" value="TreeGrafter"/>
</dbReference>
<evidence type="ECO:0000256" key="1">
    <source>
        <dbReference type="ARBA" id="ARBA00022729"/>
    </source>
</evidence>
<dbReference type="eggNOG" id="COG0747">
    <property type="taxonomic scope" value="Bacteria"/>
</dbReference>
<dbReference type="GO" id="GO:0042597">
    <property type="term" value="C:periplasmic space"/>
    <property type="evidence" value="ECO:0007669"/>
    <property type="project" value="UniProtKB-ARBA"/>
</dbReference>
<dbReference type="PIRSF" id="PIRSF002741">
    <property type="entry name" value="MppA"/>
    <property type="match status" value="1"/>
</dbReference>
<protein>
    <submittedName>
        <fullName evidence="4">Peptide ABC transporter</fullName>
    </submittedName>
</protein>
<keyword evidence="5" id="KW-1185">Reference proteome</keyword>
<dbReference type="Proteomes" id="UP000190037">
    <property type="component" value="Unassembled WGS sequence"/>
</dbReference>
<keyword evidence="1 2" id="KW-0732">Signal</keyword>
<dbReference type="RefSeq" id="WP_078978242.1">
    <property type="nucleotide sequence ID" value="NZ_MWQN01000001.1"/>
</dbReference>
<dbReference type="Gene3D" id="3.10.105.10">
    <property type="entry name" value="Dipeptide-binding Protein, Domain 3"/>
    <property type="match status" value="1"/>
</dbReference>
<dbReference type="InterPro" id="IPR039424">
    <property type="entry name" value="SBP_5"/>
</dbReference>
<organism evidence="4 5">
    <name type="scientific">Embleya scabrispora</name>
    <dbReference type="NCBI Taxonomy" id="159449"/>
    <lineage>
        <taxon>Bacteria</taxon>
        <taxon>Bacillati</taxon>
        <taxon>Actinomycetota</taxon>
        <taxon>Actinomycetes</taxon>
        <taxon>Kitasatosporales</taxon>
        <taxon>Streptomycetaceae</taxon>
        <taxon>Embleya</taxon>
    </lineage>
</organism>
<dbReference type="SUPFAM" id="SSF53850">
    <property type="entry name" value="Periplasmic binding protein-like II"/>
    <property type="match status" value="1"/>
</dbReference>
<dbReference type="PANTHER" id="PTHR30290:SF38">
    <property type="entry name" value="D,D-DIPEPTIDE-BINDING PERIPLASMIC PROTEIN DDPA-RELATED"/>
    <property type="match status" value="1"/>
</dbReference>
<dbReference type="GO" id="GO:0015833">
    <property type="term" value="P:peptide transport"/>
    <property type="evidence" value="ECO:0007669"/>
    <property type="project" value="TreeGrafter"/>
</dbReference>
<dbReference type="OrthoDB" id="5240629at2"/>
<feature type="domain" description="Solute-binding protein family 5" evidence="3">
    <location>
        <begin position="96"/>
        <end position="425"/>
    </location>
</feature>
<name>A0A1T3P4D0_9ACTN</name>
<evidence type="ECO:0000259" key="3">
    <source>
        <dbReference type="Pfam" id="PF00496"/>
    </source>
</evidence>
<sequence>MRRSALRIAAVLALAGPVLAACGSGGTPNPTANGANTQAPAPADSALDPNATARVRLVLEPTSLNLTTTAGVALEQVLLDNVYQGLLGVDTNADNKIVPALASGFETSPDGLTYTFHLTPGAAFHDGSPVTAEDAVWSLQQVLAPGSKQPNAKTLASIAGVAAPDPATVVITLKQRDTNLTWALTQRQGVIYKKGTDFARLDTTENGTGPFKLDGWQRGSAITLVRNDAYKGAKAKVAKVVLSYIPDRNAANNAQATGQTDIETAAEATLLQPFTGNDRFTVLRGTTTDKYTLAINNAKAPLNNPAVRHAIRRAIDKDALIKSLGGAGVRLGGPIPTSDPGYQDLTTIDPHDAAAAKKALADAGVTDLKLTLKIPNIYPAAIGDVLVSNLKDAGIELTVKQQEFTAWLSEVYTARDYDLSLVNHAEPHDVGNFATPGYYFGYDNAQVREWYAQAVAAPDERTRTDLLAKVGRQVAEDAGADWLYQAQTLTVVRKGVSGAPQHHTSSRLDLARIGITK</sequence>
<evidence type="ECO:0000313" key="4">
    <source>
        <dbReference type="EMBL" id="OPC83947.1"/>
    </source>
</evidence>
<proteinExistence type="predicted"/>
<feature type="chain" id="PRO_5010579172" evidence="2">
    <location>
        <begin position="21"/>
        <end position="517"/>
    </location>
</feature>
<gene>
    <name evidence="4" type="ORF">B4N89_26125</name>
</gene>
<reference evidence="4 5" key="1">
    <citation type="submission" date="2017-03" db="EMBL/GenBank/DDBJ databases">
        <title>Draft genome sequence of Streptomyces scabrisporus NF3, endophyte isolated from Amphipterygium adstringens.</title>
        <authorList>
            <person name="Vazquez M."/>
            <person name="Ceapa C.D."/>
            <person name="Rodriguez Luna D."/>
            <person name="Sanchez Esquivel S."/>
        </authorList>
    </citation>
    <scope>NUCLEOTIDE SEQUENCE [LARGE SCALE GENOMIC DNA]</scope>
    <source>
        <strain evidence="4 5">NF3</strain>
    </source>
</reference>
<evidence type="ECO:0000313" key="5">
    <source>
        <dbReference type="Proteomes" id="UP000190037"/>
    </source>
</evidence>
<evidence type="ECO:0000256" key="2">
    <source>
        <dbReference type="SAM" id="SignalP"/>
    </source>
</evidence>
<dbReference type="AlphaFoldDB" id="A0A1T3P4D0"/>
<accession>A0A1T3P4D0</accession>
<dbReference type="InterPro" id="IPR030678">
    <property type="entry name" value="Peptide/Ni-bd"/>
</dbReference>
<dbReference type="PANTHER" id="PTHR30290">
    <property type="entry name" value="PERIPLASMIC BINDING COMPONENT OF ABC TRANSPORTER"/>
    <property type="match status" value="1"/>
</dbReference>
<dbReference type="Pfam" id="PF00496">
    <property type="entry name" value="SBP_bac_5"/>
    <property type="match status" value="1"/>
</dbReference>
<dbReference type="PROSITE" id="PS51257">
    <property type="entry name" value="PROKAR_LIPOPROTEIN"/>
    <property type="match status" value="1"/>
</dbReference>
<dbReference type="InterPro" id="IPR000914">
    <property type="entry name" value="SBP_5_dom"/>
</dbReference>
<dbReference type="EMBL" id="MWQN01000001">
    <property type="protein sequence ID" value="OPC83947.1"/>
    <property type="molecule type" value="Genomic_DNA"/>
</dbReference>
<comment type="caution">
    <text evidence="4">The sequence shown here is derived from an EMBL/GenBank/DDBJ whole genome shotgun (WGS) entry which is preliminary data.</text>
</comment>
<dbReference type="Gene3D" id="3.40.190.10">
    <property type="entry name" value="Periplasmic binding protein-like II"/>
    <property type="match status" value="1"/>
</dbReference>